<dbReference type="GO" id="GO:0005524">
    <property type="term" value="F:ATP binding"/>
    <property type="evidence" value="ECO:0007669"/>
    <property type="project" value="UniProtKB-KW"/>
</dbReference>
<dbReference type="Pfam" id="PF00005">
    <property type="entry name" value="ABC_tran"/>
    <property type="match status" value="1"/>
</dbReference>
<protein>
    <submittedName>
        <fullName evidence="5">Fe-S cluster assembly ATPase SufC</fullName>
    </submittedName>
</protein>
<evidence type="ECO:0000259" key="4">
    <source>
        <dbReference type="PROSITE" id="PS50893"/>
    </source>
</evidence>
<comment type="similarity">
    <text evidence="1">Belongs to the ABC transporter superfamily. Ycf16 family.</text>
</comment>
<keyword evidence="2" id="KW-0547">Nucleotide-binding</keyword>
<dbReference type="AlphaFoldDB" id="A0A9D1RG81"/>
<proteinExistence type="inferred from homology"/>
<dbReference type="CDD" id="cd03217">
    <property type="entry name" value="ABC_FeS_Assembly"/>
    <property type="match status" value="1"/>
</dbReference>
<dbReference type="NCBIfam" id="TIGR01978">
    <property type="entry name" value="sufC"/>
    <property type="match status" value="1"/>
</dbReference>
<keyword evidence="3" id="KW-0067">ATP-binding</keyword>
<dbReference type="PROSITE" id="PS50893">
    <property type="entry name" value="ABC_TRANSPORTER_2"/>
    <property type="match status" value="1"/>
</dbReference>
<reference evidence="5" key="1">
    <citation type="journal article" date="2021" name="PeerJ">
        <title>Extensive microbial diversity within the chicken gut microbiome revealed by metagenomics and culture.</title>
        <authorList>
            <person name="Gilroy R."/>
            <person name="Ravi A."/>
            <person name="Getino M."/>
            <person name="Pursley I."/>
            <person name="Horton D.L."/>
            <person name="Alikhan N.F."/>
            <person name="Baker D."/>
            <person name="Gharbi K."/>
            <person name="Hall N."/>
            <person name="Watson M."/>
            <person name="Adriaenssens E.M."/>
            <person name="Foster-Nyarko E."/>
            <person name="Jarju S."/>
            <person name="Secka A."/>
            <person name="Antonio M."/>
            <person name="Oren A."/>
            <person name="Chaudhuri R.R."/>
            <person name="La Ragione R."/>
            <person name="Hildebrand F."/>
            <person name="Pallen M.J."/>
        </authorList>
    </citation>
    <scope>NUCLEOTIDE SEQUENCE</scope>
    <source>
        <strain evidence="5">Gambia16-930</strain>
    </source>
</reference>
<dbReference type="PANTHER" id="PTHR43204">
    <property type="entry name" value="ABC TRANSPORTER I FAMILY MEMBER 6, CHLOROPLASTIC"/>
    <property type="match status" value="1"/>
</dbReference>
<feature type="domain" description="ABC transporter" evidence="4">
    <location>
        <begin position="4"/>
        <end position="248"/>
    </location>
</feature>
<dbReference type="SUPFAM" id="SSF52540">
    <property type="entry name" value="P-loop containing nucleoside triphosphate hydrolases"/>
    <property type="match status" value="1"/>
</dbReference>
<evidence type="ECO:0000313" key="5">
    <source>
        <dbReference type="EMBL" id="HIW87129.1"/>
    </source>
</evidence>
<dbReference type="InterPro" id="IPR010230">
    <property type="entry name" value="FeS-cluster_ATPase_SufC"/>
</dbReference>
<reference evidence="5" key="2">
    <citation type="submission" date="2021-04" db="EMBL/GenBank/DDBJ databases">
        <authorList>
            <person name="Gilroy R."/>
        </authorList>
    </citation>
    <scope>NUCLEOTIDE SEQUENCE</scope>
    <source>
        <strain evidence="5">Gambia16-930</strain>
    </source>
</reference>
<dbReference type="InterPro" id="IPR027417">
    <property type="entry name" value="P-loop_NTPase"/>
</dbReference>
<dbReference type="GO" id="GO:0016887">
    <property type="term" value="F:ATP hydrolysis activity"/>
    <property type="evidence" value="ECO:0007669"/>
    <property type="project" value="InterPro"/>
</dbReference>
<sequence length="255" mass="28688">MALLEIKDLHVRIKDKEILKGVNLSVDYGEVHAIMGPNGNGKSTLASVIAGKDTFEVMRGDITYKNKDLLSLPVEARAAEGVFLGFQYPVEIPGVSITNFMRTAINEQRKYRGLDPMPTREFMALMEEKKKIVELTSNLANRSVNEGFSGGEKKKNEIFQMAMLNPTLSILDETDSGLDIDALRIVANGVNALRSKDNAIIVITHYQRLLEYIVPDFVHVLYEGRIVKSGDKSLALTLEERGYDWIRQELESERR</sequence>
<evidence type="ECO:0000256" key="2">
    <source>
        <dbReference type="ARBA" id="ARBA00022741"/>
    </source>
</evidence>
<name>A0A9D1RG81_9BACT</name>
<comment type="caution">
    <text evidence="5">The sequence shown here is derived from an EMBL/GenBank/DDBJ whole genome shotgun (WGS) entry which is preliminary data.</text>
</comment>
<evidence type="ECO:0000256" key="3">
    <source>
        <dbReference type="ARBA" id="ARBA00022840"/>
    </source>
</evidence>
<gene>
    <name evidence="5" type="primary">sufC</name>
    <name evidence="5" type="ORF">IAC47_02515</name>
</gene>
<accession>A0A9D1RG81</accession>
<evidence type="ECO:0000313" key="6">
    <source>
        <dbReference type="Proteomes" id="UP000824267"/>
    </source>
</evidence>
<dbReference type="Gene3D" id="3.40.50.300">
    <property type="entry name" value="P-loop containing nucleotide triphosphate hydrolases"/>
    <property type="match status" value="1"/>
</dbReference>
<dbReference type="EMBL" id="DXGG01000083">
    <property type="protein sequence ID" value="HIW87129.1"/>
    <property type="molecule type" value="Genomic_DNA"/>
</dbReference>
<evidence type="ECO:0000256" key="1">
    <source>
        <dbReference type="ARBA" id="ARBA00006216"/>
    </source>
</evidence>
<dbReference type="Proteomes" id="UP000824267">
    <property type="component" value="Unassembled WGS sequence"/>
</dbReference>
<dbReference type="PANTHER" id="PTHR43204:SF1">
    <property type="entry name" value="ABC TRANSPORTER I FAMILY MEMBER 6, CHLOROPLASTIC"/>
    <property type="match status" value="1"/>
</dbReference>
<dbReference type="InterPro" id="IPR003439">
    <property type="entry name" value="ABC_transporter-like_ATP-bd"/>
</dbReference>
<organism evidence="5 6">
    <name type="scientific">Candidatus Onthomorpha intestinigallinarum</name>
    <dbReference type="NCBI Taxonomy" id="2840880"/>
    <lineage>
        <taxon>Bacteria</taxon>
        <taxon>Pseudomonadati</taxon>
        <taxon>Bacteroidota</taxon>
        <taxon>Bacteroidia</taxon>
        <taxon>Bacteroidales</taxon>
        <taxon>Candidatus Onthomorpha</taxon>
    </lineage>
</organism>